<evidence type="ECO:0000313" key="1">
    <source>
        <dbReference type="EMBL" id="TDS77277.1"/>
    </source>
</evidence>
<dbReference type="RefSeq" id="WP_133766367.1">
    <property type="nucleotide sequence ID" value="NZ_BAAARP010000002.1"/>
</dbReference>
<comment type="caution">
    <text evidence="1">The sequence shown here is derived from an EMBL/GenBank/DDBJ whole genome shotgun (WGS) entry which is preliminary data.</text>
</comment>
<accession>A0A4R7FLL4</accession>
<protein>
    <submittedName>
        <fullName evidence="1">Uncharacterized protein</fullName>
    </submittedName>
</protein>
<evidence type="ECO:0000313" key="2">
    <source>
        <dbReference type="Proteomes" id="UP000295344"/>
    </source>
</evidence>
<keyword evidence="2" id="KW-1185">Reference proteome</keyword>
<proteinExistence type="predicted"/>
<name>A0A4R7FLL4_9MICO</name>
<dbReference type="OrthoDB" id="4938409at2"/>
<organism evidence="1 2">
    <name type="scientific">Amnibacterium kyonggiense</name>
    <dbReference type="NCBI Taxonomy" id="595671"/>
    <lineage>
        <taxon>Bacteria</taxon>
        <taxon>Bacillati</taxon>
        <taxon>Actinomycetota</taxon>
        <taxon>Actinomycetes</taxon>
        <taxon>Micrococcales</taxon>
        <taxon>Microbacteriaceae</taxon>
        <taxon>Amnibacterium</taxon>
    </lineage>
</organism>
<reference evidence="1 2" key="1">
    <citation type="submission" date="2019-03" db="EMBL/GenBank/DDBJ databases">
        <title>Genomic Encyclopedia of Archaeal and Bacterial Type Strains, Phase II (KMG-II): from individual species to whole genera.</title>
        <authorList>
            <person name="Goeker M."/>
        </authorList>
    </citation>
    <scope>NUCLEOTIDE SEQUENCE [LARGE SCALE GENOMIC DNA]</scope>
    <source>
        <strain evidence="1 2">DSM 24782</strain>
    </source>
</reference>
<gene>
    <name evidence="1" type="ORF">CLV52_2220</name>
</gene>
<sequence length="327" mass="34501">MPELRRPHARRRARFAAIVTLVCALVGAVGVATGAEAAPALRSATAAPAAGVTQYRLGALAFDGGGNRTTSTVGNGGRLVLTGSFSVRWTGERAKPRLTLQRRIGSGRWTTTTATVSVTDHGLVVRTPAFSTKATKRTVAYRLRSAPYSTAAGTVSGSSVSRVVHVVVENQRRYTGLAKSIWTTVRPYCPATAVHVGSLASKAGDFSTGALLLRIDGAVRGYRPIDVRAVALHECSHERQWLNYGGTSAGWQRMEAAAATRFADWTAPADTATPYPLESPDARITPVEHAADCGAQAVNPGGYLGYGGYCTAAELAAGKRLLHGHRY</sequence>
<dbReference type="EMBL" id="SOAM01000002">
    <property type="protein sequence ID" value="TDS77277.1"/>
    <property type="molecule type" value="Genomic_DNA"/>
</dbReference>
<dbReference type="AlphaFoldDB" id="A0A4R7FLL4"/>
<dbReference type="Proteomes" id="UP000295344">
    <property type="component" value="Unassembled WGS sequence"/>
</dbReference>